<organism evidence="3 4">
    <name type="scientific">Gilvimarinus gilvus</name>
    <dbReference type="NCBI Taxonomy" id="3058038"/>
    <lineage>
        <taxon>Bacteria</taxon>
        <taxon>Pseudomonadati</taxon>
        <taxon>Pseudomonadota</taxon>
        <taxon>Gammaproteobacteria</taxon>
        <taxon>Cellvibrionales</taxon>
        <taxon>Cellvibrionaceae</taxon>
        <taxon>Gilvimarinus</taxon>
    </lineage>
</organism>
<comment type="similarity">
    <text evidence="1">Belongs to the DinB family.</text>
</comment>
<dbReference type="PANTHER" id="PTHR37302">
    <property type="entry name" value="SLR1116 PROTEIN"/>
    <property type="match status" value="1"/>
</dbReference>
<dbReference type="SUPFAM" id="SSF109854">
    <property type="entry name" value="DinB/YfiT-like putative metalloenzymes"/>
    <property type="match status" value="1"/>
</dbReference>
<dbReference type="EMBL" id="JAXAFO010000013">
    <property type="protein sequence ID" value="MDX6849581.1"/>
    <property type="molecule type" value="Genomic_DNA"/>
</dbReference>
<accession>A0ABU4RZJ6</accession>
<evidence type="ECO:0000313" key="3">
    <source>
        <dbReference type="EMBL" id="MDX6849581.1"/>
    </source>
</evidence>
<comment type="caution">
    <text evidence="3">The sequence shown here is derived from an EMBL/GenBank/DDBJ whole genome shotgun (WGS) entry which is preliminary data.</text>
</comment>
<proteinExistence type="inferred from homology"/>
<keyword evidence="2" id="KW-0479">Metal-binding</keyword>
<dbReference type="Pfam" id="PF05163">
    <property type="entry name" value="DinB"/>
    <property type="match status" value="1"/>
</dbReference>
<protein>
    <submittedName>
        <fullName evidence="3">DinB family protein</fullName>
    </submittedName>
</protein>
<gene>
    <name evidence="3" type="ORF">SCD92_09425</name>
</gene>
<dbReference type="PANTHER" id="PTHR37302:SF1">
    <property type="entry name" value="PROTEIN DINB"/>
    <property type="match status" value="1"/>
</dbReference>
<evidence type="ECO:0000256" key="1">
    <source>
        <dbReference type="ARBA" id="ARBA00008635"/>
    </source>
</evidence>
<sequence>MEVLTHLRLMAGYNLRMNRQVYSGAATLPEEQLSKPMGAYFGSVLGTLNHLMVGDLLWLHRFRRHSETYRSLQALEELPQPTALDNVIYDRFGALGAARALVDETLLTWVSDELQADDLTRNLSYHNAKGEAATQDFGELVCHMFNHQTHHRGQVSTLLCQLGVDIGATDFIVDIPRAR</sequence>
<dbReference type="Proteomes" id="UP001273505">
    <property type="component" value="Unassembled WGS sequence"/>
</dbReference>
<dbReference type="InterPro" id="IPR007837">
    <property type="entry name" value="DinB"/>
</dbReference>
<reference evidence="3 4" key="1">
    <citation type="submission" date="2023-11" db="EMBL/GenBank/DDBJ databases">
        <title>Gilvimarinus fulvus sp. nov., isolated from the surface of Kelp.</title>
        <authorList>
            <person name="Sun Y.Y."/>
            <person name="Gong Y."/>
            <person name="Du Z.J."/>
        </authorList>
    </citation>
    <scope>NUCLEOTIDE SEQUENCE [LARGE SCALE GENOMIC DNA]</scope>
    <source>
        <strain evidence="3 4">SDUM040013</strain>
    </source>
</reference>
<dbReference type="InterPro" id="IPR034660">
    <property type="entry name" value="DinB/YfiT-like"/>
</dbReference>
<evidence type="ECO:0000256" key="2">
    <source>
        <dbReference type="ARBA" id="ARBA00022723"/>
    </source>
</evidence>
<dbReference type="RefSeq" id="WP_302724839.1">
    <property type="nucleotide sequence ID" value="NZ_JAULRU010000823.1"/>
</dbReference>
<dbReference type="Gene3D" id="1.20.120.450">
    <property type="entry name" value="dinb family like domain"/>
    <property type="match status" value="1"/>
</dbReference>
<name>A0ABU4RZJ6_9GAMM</name>
<keyword evidence="4" id="KW-1185">Reference proteome</keyword>
<evidence type="ECO:0000313" key="4">
    <source>
        <dbReference type="Proteomes" id="UP001273505"/>
    </source>
</evidence>